<gene>
    <name evidence="1" type="ORF">HINF_LOCUS13150</name>
    <name evidence="2" type="ORF">HINF_LOCUS20928</name>
</gene>
<proteinExistence type="predicted"/>
<evidence type="ECO:0000313" key="1">
    <source>
        <dbReference type="EMBL" id="CAI9925505.1"/>
    </source>
</evidence>
<name>A0AA86NT05_9EUKA</name>
<dbReference type="EMBL" id="CAXDID020000056">
    <property type="protein sequence ID" value="CAL6008031.1"/>
    <property type="molecule type" value="Genomic_DNA"/>
</dbReference>
<keyword evidence="3" id="KW-1185">Reference proteome</keyword>
<dbReference type="Proteomes" id="UP001642409">
    <property type="component" value="Unassembled WGS sequence"/>
</dbReference>
<protein>
    <submittedName>
        <fullName evidence="2">Hypothetical_protein</fullName>
    </submittedName>
</protein>
<dbReference type="AlphaFoldDB" id="A0AA86NT05"/>
<reference evidence="1" key="1">
    <citation type="submission" date="2023-06" db="EMBL/GenBank/DDBJ databases">
        <authorList>
            <person name="Kurt Z."/>
        </authorList>
    </citation>
    <scope>NUCLEOTIDE SEQUENCE</scope>
</reference>
<comment type="caution">
    <text evidence="1">The sequence shown here is derived from an EMBL/GenBank/DDBJ whole genome shotgun (WGS) entry which is preliminary data.</text>
</comment>
<organism evidence="1">
    <name type="scientific">Hexamita inflata</name>
    <dbReference type="NCBI Taxonomy" id="28002"/>
    <lineage>
        <taxon>Eukaryota</taxon>
        <taxon>Metamonada</taxon>
        <taxon>Diplomonadida</taxon>
        <taxon>Hexamitidae</taxon>
        <taxon>Hexamitinae</taxon>
        <taxon>Hexamita</taxon>
    </lineage>
</organism>
<dbReference type="EMBL" id="CATOUU010000341">
    <property type="protein sequence ID" value="CAI9925505.1"/>
    <property type="molecule type" value="Genomic_DNA"/>
</dbReference>
<evidence type="ECO:0000313" key="2">
    <source>
        <dbReference type="EMBL" id="CAL6008031.1"/>
    </source>
</evidence>
<reference evidence="2 3" key="2">
    <citation type="submission" date="2024-07" db="EMBL/GenBank/DDBJ databases">
        <authorList>
            <person name="Akdeniz Z."/>
        </authorList>
    </citation>
    <scope>NUCLEOTIDE SEQUENCE [LARGE SCALE GENOMIC DNA]</scope>
</reference>
<sequence length="121" mass="13243">MLHSEIFNALLFNIISGNFMKNRLLKAKHRFSHAGSTSHLCPLSKDPVGPSLSRQADKFAPDSLTYFLETGSRFSVSFCSLFPSVCTRGCSVVLAFFSIASVIISSFKSLFVQALLDDGCL</sequence>
<evidence type="ECO:0000313" key="3">
    <source>
        <dbReference type="Proteomes" id="UP001642409"/>
    </source>
</evidence>
<accession>A0AA86NT05</accession>